<sequence length="872" mass="97010">MKMLFDSPTQKFGYLDIKQSSKVKGRKLKTWRRRWLVLTKMTNMSNDEFVAKLDLYTSESSWKSLDNEKTTFMLENISCIQSAKSKTHPNAFEIVEKQPILVLSGATDLESYSWMLTLQQMLTPEQIETKKDSYLVKVFDNEYSQKWNLSGQMTMNVSPACISLVDTQSCVISWALSTLIRFNVEKNPNTGHTNVLMIECGPHSPTGQSCFKFSSDEAQEILSAIRQSICLALAQKQIARKSSNTRPRTVSVTVSEKGFQHLLDTIPVVIDPSRDRSESDSSNSLTGTSPTMSVSPSAIKQEIYSSSFGRQSSSRVNAEQGVTVGRTSSELEALVESDEQLTTDLADQLEVHKDEDNTAASQTPSKDTGYSVIKAVPSLAQANSSVLFSAHSEKNLQIASKNLNSENSHHLSEDINLTSRKSAEQAHYESTTSDLKLYSTAYIRTMTLPLMKDDKRSVPHYQEIKTKDSSTPKEDTPKKRSSSTGDLQVNLKHSESDFENDYEELDELRASVQRLKLSKQSDSPPALPARPSAKNFVHNKLNSSARMNTKKKRPFFKRSEKSVRHSDEDVSQKSDIKMCMCSDIGAERLRFVSDSGLCVVCQGIVEFQKPKKRVPSKENILGSTHSSLNDLYSCIPEVSTNLTKRRRSSDITPVSTSFYAACDISLTDIKKQTSQNCSATAVTDSGSQDDDGACASKIVPKPLQYNASDPLISFFVDDENFLFHPMVSGIKESPPTPPTTPTLSPNLDLTFQQMLLDSPTSHLPSLPFIHGRESMPPSSSSFPIASPQTQFPFVFLPFPFSPLSPTPGKLPDAMLWNQSTFGSRSPEYTPEDTSYIRMEGRNFQNLEEKGLRNEDTSGVYVGPSHRSSGDIF</sequence>
<dbReference type="VEuPathDB" id="VectorBase:BGLAX_039828"/>
<evidence type="ECO:0000313" key="3">
    <source>
        <dbReference type="EnsemblMetazoa" id="BGLB039094-PA"/>
    </source>
</evidence>
<dbReference type="OrthoDB" id="6077994at2759"/>
<feature type="region of interest" description="Disordered" evidence="1">
    <location>
        <begin position="516"/>
        <end position="537"/>
    </location>
</feature>
<dbReference type="AlphaFoldDB" id="A0A2C9M6F1"/>
<dbReference type="KEGG" id="bgt:106065420"/>
<gene>
    <name evidence="3" type="primary">106065420</name>
</gene>
<feature type="region of interest" description="Disordered" evidence="1">
    <location>
        <begin position="462"/>
        <end position="500"/>
    </location>
</feature>
<dbReference type="STRING" id="6526.A0A2C9M6F1"/>
<dbReference type="InterPro" id="IPR050996">
    <property type="entry name" value="Docking_Protein_DOK"/>
</dbReference>
<dbReference type="GO" id="GO:0007169">
    <property type="term" value="P:cell surface receptor protein tyrosine kinase signaling pathway"/>
    <property type="evidence" value="ECO:0007669"/>
    <property type="project" value="TreeGrafter"/>
</dbReference>
<organism evidence="3 4">
    <name type="scientific">Biomphalaria glabrata</name>
    <name type="common">Bloodfluke planorb</name>
    <name type="synonym">Freshwater snail</name>
    <dbReference type="NCBI Taxonomy" id="6526"/>
    <lineage>
        <taxon>Eukaryota</taxon>
        <taxon>Metazoa</taxon>
        <taxon>Spiralia</taxon>
        <taxon>Lophotrochozoa</taxon>
        <taxon>Mollusca</taxon>
        <taxon>Gastropoda</taxon>
        <taxon>Heterobranchia</taxon>
        <taxon>Euthyneura</taxon>
        <taxon>Panpulmonata</taxon>
        <taxon>Hygrophila</taxon>
        <taxon>Lymnaeoidea</taxon>
        <taxon>Planorbidae</taxon>
        <taxon>Biomphalaria</taxon>
    </lineage>
</organism>
<dbReference type="SMART" id="SM01244">
    <property type="entry name" value="IRS"/>
    <property type="match status" value="1"/>
</dbReference>
<dbReference type="SUPFAM" id="SSF50729">
    <property type="entry name" value="PH domain-like"/>
    <property type="match status" value="2"/>
</dbReference>
<dbReference type="Pfam" id="PF02174">
    <property type="entry name" value="IRS"/>
    <property type="match status" value="1"/>
</dbReference>
<feature type="domain" description="PH" evidence="2">
    <location>
        <begin position="8"/>
        <end position="123"/>
    </location>
</feature>
<dbReference type="PANTHER" id="PTHR21258">
    <property type="entry name" value="DOCKING PROTEIN RELATED"/>
    <property type="match status" value="1"/>
</dbReference>
<feature type="region of interest" description="Disordered" evidence="1">
    <location>
        <begin position="270"/>
        <end position="296"/>
    </location>
</feature>
<evidence type="ECO:0000259" key="2">
    <source>
        <dbReference type="PROSITE" id="PS50003"/>
    </source>
</evidence>
<evidence type="ECO:0000313" key="4">
    <source>
        <dbReference type="Proteomes" id="UP000076420"/>
    </source>
</evidence>
<reference evidence="3" key="1">
    <citation type="submission" date="2020-05" db="UniProtKB">
        <authorList>
            <consortium name="EnsemblMetazoa"/>
        </authorList>
    </citation>
    <scope>IDENTIFICATION</scope>
    <source>
        <strain evidence="3">BB02</strain>
    </source>
</reference>
<dbReference type="SMART" id="SM00233">
    <property type="entry name" value="PH"/>
    <property type="match status" value="1"/>
</dbReference>
<dbReference type="Proteomes" id="UP000076420">
    <property type="component" value="Unassembled WGS sequence"/>
</dbReference>
<dbReference type="PROSITE" id="PS50003">
    <property type="entry name" value="PH_DOMAIN"/>
    <property type="match status" value="1"/>
</dbReference>
<dbReference type="InterPro" id="IPR002404">
    <property type="entry name" value="IRS_PTB"/>
</dbReference>
<evidence type="ECO:0000256" key="1">
    <source>
        <dbReference type="SAM" id="MobiDB-lite"/>
    </source>
</evidence>
<protein>
    <recommendedName>
        <fullName evidence="2">PH domain-containing protein</fullName>
    </recommendedName>
</protein>
<dbReference type="InterPro" id="IPR011993">
    <property type="entry name" value="PH-like_dom_sf"/>
</dbReference>
<feature type="compositionally biased region" description="Polar residues" evidence="1">
    <location>
        <begin position="285"/>
        <end position="296"/>
    </location>
</feature>
<dbReference type="InterPro" id="IPR001849">
    <property type="entry name" value="PH_domain"/>
</dbReference>
<dbReference type="VEuPathDB" id="VectorBase:BGLB039094"/>
<dbReference type="RefSeq" id="XP_013079683.2">
    <property type="nucleotide sequence ID" value="XM_013224229.2"/>
</dbReference>
<name>A0A2C9M6F1_BIOGL</name>
<dbReference type="EnsemblMetazoa" id="BGLB039094-RA">
    <property type="protein sequence ID" value="BGLB039094-PA"/>
    <property type="gene ID" value="BGLB039094"/>
</dbReference>
<proteinExistence type="predicted"/>
<accession>A0A2C9M6F1</accession>
<feature type="compositionally biased region" description="Basic and acidic residues" evidence="1">
    <location>
        <begin position="462"/>
        <end position="478"/>
    </location>
</feature>
<dbReference type="GO" id="GO:0005737">
    <property type="term" value="C:cytoplasm"/>
    <property type="evidence" value="ECO:0007669"/>
    <property type="project" value="TreeGrafter"/>
</dbReference>
<dbReference type="CDD" id="cd00934">
    <property type="entry name" value="PTB"/>
    <property type="match status" value="1"/>
</dbReference>
<dbReference type="PANTHER" id="PTHR21258:SF62">
    <property type="entry name" value="INSULIN RECEPTOR SUBSTRATE 1"/>
    <property type="match status" value="1"/>
</dbReference>
<dbReference type="CDD" id="cd00821">
    <property type="entry name" value="PH"/>
    <property type="match status" value="1"/>
</dbReference>
<dbReference type="Gene3D" id="2.30.29.30">
    <property type="entry name" value="Pleckstrin-homology domain (PH domain)/Phosphotyrosine-binding domain (PTB)"/>
    <property type="match status" value="2"/>
</dbReference>